<evidence type="ECO:0000256" key="2">
    <source>
        <dbReference type="ARBA" id="ARBA00007400"/>
    </source>
</evidence>
<dbReference type="Pfam" id="PF01757">
    <property type="entry name" value="Acyl_transf_3"/>
    <property type="match status" value="1"/>
</dbReference>
<dbReference type="InterPro" id="IPR002656">
    <property type="entry name" value="Acyl_transf_3_dom"/>
</dbReference>
<keyword evidence="3" id="KW-1003">Cell membrane</keyword>
<feature type="transmembrane region" description="Helical" evidence="7">
    <location>
        <begin position="35"/>
        <end position="54"/>
    </location>
</feature>
<feature type="transmembrane region" description="Helical" evidence="7">
    <location>
        <begin position="154"/>
        <end position="173"/>
    </location>
</feature>
<dbReference type="PATRIC" id="fig|675816.5.peg.3823"/>
<feature type="transmembrane region" description="Helical" evidence="7">
    <location>
        <begin position="306"/>
        <end position="327"/>
    </location>
</feature>
<dbReference type="eggNOG" id="COG1835">
    <property type="taxonomic scope" value="Bacteria"/>
</dbReference>
<comment type="caution">
    <text evidence="9">The sequence shown here is derived from an EMBL/GenBank/DDBJ whole genome shotgun (WGS) entry which is preliminary data.</text>
</comment>
<feature type="domain" description="Acyltransferase 3" evidence="8">
    <location>
        <begin position="28"/>
        <end position="346"/>
    </location>
</feature>
<feature type="transmembrane region" description="Helical" evidence="7">
    <location>
        <begin position="180"/>
        <end position="198"/>
    </location>
</feature>
<accession>F9SY43</accession>
<evidence type="ECO:0000256" key="7">
    <source>
        <dbReference type="SAM" id="Phobius"/>
    </source>
</evidence>
<dbReference type="STRING" id="675816.VIA_000782"/>
<dbReference type="Proteomes" id="UP000002817">
    <property type="component" value="Unassembled WGS sequence"/>
</dbReference>
<dbReference type="GO" id="GO:0016413">
    <property type="term" value="F:O-acetyltransferase activity"/>
    <property type="evidence" value="ECO:0007669"/>
    <property type="project" value="TreeGrafter"/>
</dbReference>
<evidence type="ECO:0000313" key="9">
    <source>
        <dbReference type="EMBL" id="EGU45969.1"/>
    </source>
</evidence>
<sequence length="361" mass="40593">MVKQKQKAVIPHLLLFILFVVMESKKIASIELGRVVAILAIVAMHCQMFLSYWQFNEVPWVGYIFNQSTRFAVPLFFLISGYLIQPKLVDAPIETLKRYVSPLLRVFIVWSIICLAMPFNLATVAESGYLAERQGYWGYLAQTPLNTLFEGGLVHLWFIPALMCAAAITALLAKLDKLDLLIPLAFALYVYGALAGSYQGLTEFWAPIFTRNGPFFSTLLFAIGFTIRQQNIQATTKQALTLALLGAAMHFTEALLLNQHEQPFNANDFLFGTVLWGTGCFMWLLSKPTLGQSSWLARQSKYVLPLYVAHLPIIIVMMNVTGIYQITGFAKDMAVLAGAIVGTFLLVKLLDKTPLYRWLFR</sequence>
<feature type="transmembrane region" description="Helical" evidence="7">
    <location>
        <begin position="103"/>
        <end position="122"/>
    </location>
</feature>
<feature type="transmembrane region" description="Helical" evidence="7">
    <location>
        <begin position="204"/>
        <end position="227"/>
    </location>
</feature>
<dbReference type="PANTHER" id="PTHR40074">
    <property type="entry name" value="O-ACETYLTRANSFERASE WECH"/>
    <property type="match status" value="1"/>
</dbReference>
<organism evidence="9 10">
    <name type="scientific">Vibrio orientalis CIP 102891 = ATCC 33934</name>
    <dbReference type="NCBI Taxonomy" id="675816"/>
    <lineage>
        <taxon>Bacteria</taxon>
        <taxon>Pseudomonadati</taxon>
        <taxon>Pseudomonadota</taxon>
        <taxon>Gammaproteobacteria</taxon>
        <taxon>Vibrionales</taxon>
        <taxon>Vibrionaceae</taxon>
        <taxon>Vibrio</taxon>
        <taxon>Vibrio oreintalis group</taxon>
    </lineage>
</organism>
<feature type="transmembrane region" description="Helical" evidence="7">
    <location>
        <begin position="60"/>
        <end position="83"/>
    </location>
</feature>
<comment type="similarity">
    <text evidence="2">Belongs to the acyltransferase 3 family.</text>
</comment>
<name>F9SY43_VIBOR</name>
<protein>
    <recommendedName>
        <fullName evidence="8">Acyltransferase 3 domain-containing protein</fullName>
    </recommendedName>
</protein>
<keyword evidence="5 7" id="KW-1133">Transmembrane helix</keyword>
<feature type="transmembrane region" description="Helical" evidence="7">
    <location>
        <begin position="239"/>
        <end position="257"/>
    </location>
</feature>
<feature type="transmembrane region" description="Helical" evidence="7">
    <location>
        <begin position="269"/>
        <end position="285"/>
    </location>
</feature>
<evidence type="ECO:0000259" key="8">
    <source>
        <dbReference type="Pfam" id="PF01757"/>
    </source>
</evidence>
<comment type="subcellular location">
    <subcellularLocation>
        <location evidence="1">Cell membrane</location>
        <topology evidence="1">Multi-pass membrane protein</topology>
    </subcellularLocation>
</comment>
<dbReference type="GO" id="GO:0005886">
    <property type="term" value="C:plasma membrane"/>
    <property type="evidence" value="ECO:0007669"/>
    <property type="project" value="UniProtKB-SubCell"/>
</dbReference>
<evidence type="ECO:0000256" key="6">
    <source>
        <dbReference type="ARBA" id="ARBA00023136"/>
    </source>
</evidence>
<dbReference type="PANTHER" id="PTHR40074:SF2">
    <property type="entry name" value="O-ACETYLTRANSFERASE WECH"/>
    <property type="match status" value="1"/>
</dbReference>
<evidence type="ECO:0000256" key="1">
    <source>
        <dbReference type="ARBA" id="ARBA00004651"/>
    </source>
</evidence>
<keyword evidence="4 7" id="KW-0812">Transmembrane</keyword>
<keyword evidence="6 7" id="KW-0472">Membrane</keyword>
<evidence type="ECO:0000256" key="5">
    <source>
        <dbReference type="ARBA" id="ARBA00022989"/>
    </source>
</evidence>
<evidence type="ECO:0000256" key="4">
    <source>
        <dbReference type="ARBA" id="ARBA00022692"/>
    </source>
</evidence>
<proteinExistence type="inferred from homology"/>
<dbReference type="GO" id="GO:0009246">
    <property type="term" value="P:enterobacterial common antigen biosynthetic process"/>
    <property type="evidence" value="ECO:0007669"/>
    <property type="project" value="TreeGrafter"/>
</dbReference>
<dbReference type="AlphaFoldDB" id="F9SY43"/>
<feature type="transmembrane region" description="Helical" evidence="7">
    <location>
        <begin position="333"/>
        <end position="351"/>
    </location>
</feature>
<dbReference type="EMBL" id="AFWH01000073">
    <property type="protein sequence ID" value="EGU45969.1"/>
    <property type="molecule type" value="Genomic_DNA"/>
</dbReference>
<gene>
    <name evidence="9" type="ORF">VIOR3934_13012</name>
</gene>
<evidence type="ECO:0000256" key="3">
    <source>
        <dbReference type="ARBA" id="ARBA00022475"/>
    </source>
</evidence>
<reference evidence="9 10" key="1">
    <citation type="journal article" date="2012" name="Int. J. Syst. Evol. Microbiol.">
        <title>Vibrio caribbeanicus sp. nov., isolated from the marine sponge Scleritoderma cyanea.</title>
        <authorList>
            <person name="Hoffmann M."/>
            <person name="Monday S.R."/>
            <person name="Allard M.W."/>
            <person name="Strain E.A."/>
            <person name="Whittaker P."/>
            <person name="Naum M."/>
            <person name="McCarthy P.J."/>
            <person name="Lopez J.V."/>
            <person name="Fischer M."/>
            <person name="Brown E.W."/>
        </authorList>
    </citation>
    <scope>NUCLEOTIDE SEQUENCE [LARGE SCALE GENOMIC DNA]</scope>
    <source>
        <strain evidence="10">CIP 102891 / ATCC 33934</strain>
    </source>
</reference>
<evidence type="ECO:0000313" key="10">
    <source>
        <dbReference type="Proteomes" id="UP000002817"/>
    </source>
</evidence>